<evidence type="ECO:0000256" key="4">
    <source>
        <dbReference type="ARBA" id="ARBA00022989"/>
    </source>
</evidence>
<dbReference type="InterPro" id="IPR001594">
    <property type="entry name" value="Palmitoyltrfase_DHHC"/>
</dbReference>
<evidence type="ECO:0000256" key="6">
    <source>
        <dbReference type="ARBA" id="ARBA00023315"/>
    </source>
</evidence>
<feature type="transmembrane region" description="Helical" evidence="7">
    <location>
        <begin position="118"/>
        <end position="138"/>
    </location>
</feature>
<dbReference type="PROSITE" id="PS50216">
    <property type="entry name" value="DHHC"/>
    <property type="match status" value="1"/>
</dbReference>
<dbReference type="GO" id="GO:0016020">
    <property type="term" value="C:membrane"/>
    <property type="evidence" value="ECO:0007669"/>
    <property type="project" value="UniProtKB-SubCell"/>
</dbReference>
<evidence type="ECO:0000256" key="3">
    <source>
        <dbReference type="ARBA" id="ARBA00022692"/>
    </source>
</evidence>
<accession>A0A1V9ZKA7</accession>
<comment type="subcellular location">
    <subcellularLocation>
        <location evidence="1">Membrane</location>
        <topology evidence="1">Multi-pass membrane protein</topology>
    </subcellularLocation>
</comment>
<comment type="catalytic activity">
    <reaction evidence="7">
        <text>L-cysteinyl-[protein] + hexadecanoyl-CoA = S-hexadecanoyl-L-cysteinyl-[protein] + CoA</text>
        <dbReference type="Rhea" id="RHEA:36683"/>
        <dbReference type="Rhea" id="RHEA-COMP:10131"/>
        <dbReference type="Rhea" id="RHEA-COMP:11032"/>
        <dbReference type="ChEBI" id="CHEBI:29950"/>
        <dbReference type="ChEBI" id="CHEBI:57287"/>
        <dbReference type="ChEBI" id="CHEBI:57379"/>
        <dbReference type="ChEBI" id="CHEBI:74151"/>
        <dbReference type="EC" id="2.3.1.225"/>
    </reaction>
</comment>
<dbReference type="AlphaFoldDB" id="A0A1V9ZKA7"/>
<proteinExistence type="inferred from homology"/>
<evidence type="ECO:0000259" key="8">
    <source>
        <dbReference type="Pfam" id="PF01529"/>
    </source>
</evidence>
<dbReference type="EC" id="2.3.1.225" evidence="7"/>
<keyword evidence="3 7" id="KW-0812">Transmembrane</keyword>
<evidence type="ECO:0000256" key="7">
    <source>
        <dbReference type="RuleBase" id="RU079119"/>
    </source>
</evidence>
<sequence length="232" mass="25415">MTKLFVGLALGLMGLKAIAVLTASMALKDLAIDMTLMACMLVTYACAIFMSPSLSVATLLASDDPAVEAENEARYCEKCDCIKPEHYHHCSVCQRCVSHMDHHCPWTSNCVGLRTKKVFILFLFYTSASCLFSATILMGSKSLFASFITVLSFGIGGLLGGYGCFHLYLLAQGKTTLDFLAGRQGNGLGFWCNFQVYFGTEWWLYPVPVLPPSVRLGLVMRSDDERAGLNVT</sequence>
<keyword evidence="10" id="KW-1185">Reference proteome</keyword>
<dbReference type="InterPro" id="IPR039859">
    <property type="entry name" value="PFA4/ZDH16/20/ERF2-like"/>
</dbReference>
<comment type="caution">
    <text evidence="9">The sequence shown here is derived from an EMBL/GenBank/DDBJ whole genome shotgun (WGS) entry which is preliminary data.</text>
</comment>
<dbReference type="STRING" id="1202772.A0A1V9ZKA7"/>
<evidence type="ECO:0000313" key="10">
    <source>
        <dbReference type="Proteomes" id="UP000243579"/>
    </source>
</evidence>
<gene>
    <name evidence="9" type="ORF">ACHHYP_08679</name>
</gene>
<keyword evidence="6 7" id="KW-0012">Acyltransferase</keyword>
<evidence type="ECO:0000256" key="2">
    <source>
        <dbReference type="ARBA" id="ARBA00022679"/>
    </source>
</evidence>
<dbReference type="OrthoDB" id="331948at2759"/>
<protein>
    <recommendedName>
        <fullName evidence="7">Palmitoyltransferase</fullName>
        <ecNumber evidence="7">2.3.1.225</ecNumber>
    </recommendedName>
</protein>
<keyword evidence="4 7" id="KW-1133">Transmembrane helix</keyword>
<name>A0A1V9ZKA7_ACHHY</name>
<comment type="similarity">
    <text evidence="7">Belongs to the DHHC palmitoyltransferase family.</text>
</comment>
<feature type="domain" description="Palmitoyltransferase DHHC" evidence="8">
    <location>
        <begin position="70"/>
        <end position="137"/>
    </location>
</feature>
<keyword evidence="2 7" id="KW-0808">Transferase</keyword>
<evidence type="ECO:0000256" key="1">
    <source>
        <dbReference type="ARBA" id="ARBA00004141"/>
    </source>
</evidence>
<keyword evidence="5 7" id="KW-0472">Membrane</keyword>
<evidence type="ECO:0000256" key="5">
    <source>
        <dbReference type="ARBA" id="ARBA00023136"/>
    </source>
</evidence>
<feature type="transmembrane region" description="Helical" evidence="7">
    <location>
        <begin position="144"/>
        <end position="170"/>
    </location>
</feature>
<dbReference type="GO" id="GO:0005783">
    <property type="term" value="C:endoplasmic reticulum"/>
    <property type="evidence" value="ECO:0007669"/>
    <property type="project" value="TreeGrafter"/>
</dbReference>
<dbReference type="GO" id="GO:0019706">
    <property type="term" value="F:protein-cysteine S-palmitoyltransferase activity"/>
    <property type="evidence" value="ECO:0007669"/>
    <property type="project" value="UniProtKB-EC"/>
</dbReference>
<feature type="transmembrane region" description="Helical" evidence="7">
    <location>
        <begin position="35"/>
        <end position="61"/>
    </location>
</feature>
<comment type="domain">
    <text evidence="7">The DHHC domain is required for palmitoyltransferase activity.</text>
</comment>
<dbReference type="Proteomes" id="UP000243579">
    <property type="component" value="Unassembled WGS sequence"/>
</dbReference>
<dbReference type="EMBL" id="JNBR01000085">
    <property type="protein sequence ID" value="OQR98371.1"/>
    <property type="molecule type" value="Genomic_DNA"/>
</dbReference>
<reference evidence="9 10" key="1">
    <citation type="journal article" date="2014" name="Genome Biol. Evol.">
        <title>The secreted proteins of Achlya hypogyna and Thraustotheca clavata identify the ancestral oomycete secretome and reveal gene acquisitions by horizontal gene transfer.</title>
        <authorList>
            <person name="Misner I."/>
            <person name="Blouin N."/>
            <person name="Leonard G."/>
            <person name="Richards T.A."/>
            <person name="Lane C.E."/>
        </authorList>
    </citation>
    <scope>NUCLEOTIDE SEQUENCE [LARGE SCALE GENOMIC DNA]</scope>
    <source>
        <strain evidence="9 10">ATCC 48635</strain>
    </source>
</reference>
<organism evidence="9 10">
    <name type="scientific">Achlya hypogyna</name>
    <name type="common">Oomycete</name>
    <name type="synonym">Protoachlya hypogyna</name>
    <dbReference type="NCBI Taxonomy" id="1202772"/>
    <lineage>
        <taxon>Eukaryota</taxon>
        <taxon>Sar</taxon>
        <taxon>Stramenopiles</taxon>
        <taxon>Oomycota</taxon>
        <taxon>Saprolegniomycetes</taxon>
        <taxon>Saprolegniales</taxon>
        <taxon>Achlyaceae</taxon>
        <taxon>Achlya</taxon>
    </lineage>
</organism>
<dbReference type="PANTHER" id="PTHR22883">
    <property type="entry name" value="ZINC FINGER DHHC DOMAIN CONTAINING PROTEIN"/>
    <property type="match status" value="1"/>
</dbReference>
<dbReference type="Pfam" id="PF01529">
    <property type="entry name" value="DHHC"/>
    <property type="match status" value="1"/>
</dbReference>
<evidence type="ECO:0000313" key="9">
    <source>
        <dbReference type="EMBL" id="OQR98371.1"/>
    </source>
</evidence>
<dbReference type="GO" id="GO:0006612">
    <property type="term" value="P:protein targeting to membrane"/>
    <property type="evidence" value="ECO:0007669"/>
    <property type="project" value="TreeGrafter"/>
</dbReference>
<dbReference type="GO" id="GO:0005794">
    <property type="term" value="C:Golgi apparatus"/>
    <property type="evidence" value="ECO:0007669"/>
    <property type="project" value="TreeGrafter"/>
</dbReference>